<dbReference type="InterPro" id="IPR036374">
    <property type="entry name" value="OxRdtase_Mopterin-bd_sf"/>
</dbReference>
<evidence type="ECO:0000313" key="9">
    <source>
        <dbReference type="EMBL" id="VZO39892.1"/>
    </source>
</evidence>
<keyword evidence="10" id="KW-1185">Reference proteome</keyword>
<keyword evidence="6" id="KW-1133">Transmembrane helix</keyword>
<comment type="cofactor">
    <cofactor evidence="1">
        <name>Mo-molybdopterin</name>
        <dbReference type="ChEBI" id="CHEBI:71302"/>
    </cofactor>
</comment>
<evidence type="ECO:0000256" key="4">
    <source>
        <dbReference type="ARBA" id="ARBA00023002"/>
    </source>
</evidence>
<gene>
    <name evidence="9" type="ORF">HALOF300_04590</name>
</gene>
<evidence type="ECO:0000256" key="5">
    <source>
        <dbReference type="SAM" id="MobiDB-lite"/>
    </source>
</evidence>
<keyword evidence="4" id="KW-0560">Oxidoreductase</keyword>
<feature type="domain" description="Moybdenum cofactor oxidoreductase dimerisation" evidence="8">
    <location>
        <begin position="421"/>
        <end position="509"/>
    </location>
</feature>
<feature type="transmembrane region" description="Helical" evidence="6">
    <location>
        <begin position="179"/>
        <end position="202"/>
    </location>
</feature>
<dbReference type="Pfam" id="PF03404">
    <property type="entry name" value="Mo-co_dimer"/>
    <property type="match status" value="1"/>
</dbReference>
<dbReference type="GO" id="GO:0006790">
    <property type="term" value="P:sulfur compound metabolic process"/>
    <property type="evidence" value="ECO:0007669"/>
    <property type="project" value="TreeGrafter"/>
</dbReference>
<dbReference type="PANTHER" id="PTHR19372">
    <property type="entry name" value="SULFITE REDUCTASE"/>
    <property type="match status" value="1"/>
</dbReference>
<dbReference type="GO" id="GO:0030151">
    <property type="term" value="F:molybdenum ion binding"/>
    <property type="evidence" value="ECO:0007669"/>
    <property type="project" value="InterPro"/>
</dbReference>
<comment type="caution">
    <text evidence="9">The sequence shown here is derived from an EMBL/GenBank/DDBJ whole genome shotgun (WGS) entry which is preliminary data.</text>
</comment>
<evidence type="ECO:0000256" key="6">
    <source>
        <dbReference type="SAM" id="Phobius"/>
    </source>
</evidence>
<dbReference type="GO" id="GO:0020037">
    <property type="term" value="F:heme binding"/>
    <property type="evidence" value="ECO:0007669"/>
    <property type="project" value="TreeGrafter"/>
</dbReference>
<feature type="transmembrane region" description="Helical" evidence="6">
    <location>
        <begin position="91"/>
        <end position="110"/>
    </location>
</feature>
<dbReference type="EMBL" id="CACRYJ010000065">
    <property type="protein sequence ID" value="VZO39892.1"/>
    <property type="molecule type" value="Genomic_DNA"/>
</dbReference>
<dbReference type="Gene3D" id="3.90.420.10">
    <property type="entry name" value="Oxidoreductase, molybdopterin-binding domain"/>
    <property type="match status" value="1"/>
</dbReference>
<feature type="region of interest" description="Disordered" evidence="5">
    <location>
        <begin position="495"/>
        <end position="519"/>
    </location>
</feature>
<dbReference type="PANTHER" id="PTHR19372:SF7">
    <property type="entry name" value="SULFITE OXIDASE, MITOCHONDRIAL"/>
    <property type="match status" value="1"/>
</dbReference>
<dbReference type="AlphaFoldDB" id="A0A7M4DQZ8"/>
<evidence type="ECO:0000256" key="1">
    <source>
        <dbReference type="ARBA" id="ARBA00001924"/>
    </source>
</evidence>
<dbReference type="GO" id="GO:0043546">
    <property type="term" value="F:molybdopterin cofactor binding"/>
    <property type="evidence" value="ECO:0007669"/>
    <property type="project" value="TreeGrafter"/>
</dbReference>
<feature type="transmembrane region" description="Helical" evidence="6">
    <location>
        <begin position="65"/>
        <end position="84"/>
    </location>
</feature>
<reference evidence="9 10" key="1">
    <citation type="submission" date="2019-11" db="EMBL/GenBank/DDBJ databases">
        <authorList>
            <person name="Criscuolo A."/>
        </authorList>
    </citation>
    <scope>NUCLEOTIDE SEQUENCE [LARGE SCALE GENOMIC DNA]</scope>
    <source>
        <strain evidence="9">CIP111667</strain>
    </source>
</reference>
<feature type="transmembrane region" description="Helical" evidence="6">
    <location>
        <begin position="116"/>
        <end position="136"/>
    </location>
</feature>
<accession>A0A7M4DQZ8</accession>
<protein>
    <submittedName>
        <fullName evidence="9">TMAO/DMSO reductase</fullName>
    </submittedName>
</protein>
<name>A0A7M4DQZ8_9MICO</name>
<dbReference type="PRINTS" id="PR00407">
    <property type="entry name" value="EUMOPTERIN"/>
</dbReference>
<keyword evidence="6" id="KW-0812">Transmembrane</keyword>
<dbReference type="Pfam" id="PF00174">
    <property type="entry name" value="Oxidored_molyb"/>
    <property type="match status" value="1"/>
</dbReference>
<feature type="domain" description="Oxidoreductase molybdopterin-binding" evidence="7">
    <location>
        <begin position="254"/>
        <end position="400"/>
    </location>
</feature>
<dbReference type="Proteomes" id="UP000419743">
    <property type="component" value="Unassembled WGS sequence"/>
</dbReference>
<dbReference type="InterPro" id="IPR000572">
    <property type="entry name" value="OxRdtase_Mopterin-bd_dom"/>
</dbReference>
<dbReference type="InterPro" id="IPR005066">
    <property type="entry name" value="MoCF_OxRdtse_dimer"/>
</dbReference>
<evidence type="ECO:0000256" key="2">
    <source>
        <dbReference type="ARBA" id="ARBA00022505"/>
    </source>
</evidence>
<evidence type="ECO:0000259" key="8">
    <source>
        <dbReference type="Pfam" id="PF03404"/>
    </source>
</evidence>
<dbReference type="SUPFAM" id="SSF81296">
    <property type="entry name" value="E set domains"/>
    <property type="match status" value="1"/>
</dbReference>
<dbReference type="InterPro" id="IPR008335">
    <property type="entry name" value="Mopterin_OxRdtase_euk"/>
</dbReference>
<organism evidence="9 10">
    <name type="scientific">Occultella aeris</name>
    <dbReference type="NCBI Taxonomy" id="2761496"/>
    <lineage>
        <taxon>Bacteria</taxon>
        <taxon>Bacillati</taxon>
        <taxon>Actinomycetota</taxon>
        <taxon>Actinomycetes</taxon>
        <taxon>Micrococcales</taxon>
        <taxon>Ruaniaceae</taxon>
        <taxon>Occultella</taxon>
    </lineage>
</organism>
<evidence type="ECO:0000256" key="3">
    <source>
        <dbReference type="ARBA" id="ARBA00022723"/>
    </source>
</evidence>
<dbReference type="GO" id="GO:0008482">
    <property type="term" value="F:sulfite oxidase activity"/>
    <property type="evidence" value="ECO:0007669"/>
    <property type="project" value="TreeGrafter"/>
</dbReference>
<evidence type="ECO:0000259" key="7">
    <source>
        <dbReference type="Pfam" id="PF00174"/>
    </source>
</evidence>
<proteinExistence type="predicted"/>
<keyword evidence="6" id="KW-0472">Membrane</keyword>
<keyword evidence="2" id="KW-0500">Molybdenum</keyword>
<evidence type="ECO:0000313" key="10">
    <source>
        <dbReference type="Proteomes" id="UP000419743"/>
    </source>
</evidence>
<dbReference type="SUPFAM" id="SSF56524">
    <property type="entry name" value="Oxidoreductase molybdopterin-binding domain"/>
    <property type="match status" value="1"/>
</dbReference>
<dbReference type="InterPro" id="IPR014756">
    <property type="entry name" value="Ig_E-set"/>
</dbReference>
<sequence length="529" mass="54890">MPSRPFQAAVGVVSAAAGIGIAHLVAALTVPAASPLLAVGSVAVDAAPTAVKEWAIATFGTADKVVLLAGIGTTLLLVTGLIGLIGFRRRWLGVAGMVLLGGLAAAAAAVRIPQVAAAAPAASAALVSSITLVLLLRATQPAPSAEAEVEAVDGTGPPAGSPLAGPNVRSGRFLPNRRSLLLAGPVAVAVAGIGSGAAIGAFRASDDAVGRDRMLPSPTSAAGDLPAGVQPDVRGITPYVTDNADFYRVDIALTTPRIDATTWRLPIGGLVREPVDFSYDDLLSMPMVERWITLSCVSNPVGGPYVSTARWLGIPLADLLEQAGIEDGAEQVFARGADGFSCSVPLEVIRDGRDALLAVGMNGEQLPFDHGFPARLIVPGLFGFVSAAKWLTELTLSTYADDIAYWTERDWATDAPALTQSRIDVPGPLQNVPAGEVTVAGMAWAQHRGVTKVEVRVDEGEWQETDLADDAGVDLWRSWSLNLPRMAAGRHDVQVRATDGTGQTQPEARTEPFPDGARGWHSVVFAVEG</sequence>
<dbReference type="Gene3D" id="2.60.40.650">
    <property type="match status" value="1"/>
</dbReference>
<keyword evidence="3" id="KW-0479">Metal-binding</keyword>